<reference evidence="3 4" key="1">
    <citation type="submission" date="2019-01" db="EMBL/GenBank/DDBJ databases">
        <title>Lactibacter flavus gen. nov., sp. nov., a novel bacterium of the family Propionibacteriaceae isolated from raw milk and dairy products.</title>
        <authorList>
            <person name="Huptas C."/>
            <person name="Wenning M."/>
            <person name="Breitenwieser F."/>
            <person name="Doll E."/>
            <person name="Von Neubeck M."/>
            <person name="Busse H.-J."/>
            <person name="Scherer S."/>
        </authorList>
    </citation>
    <scope>NUCLEOTIDE SEQUENCE [LARGE SCALE GENOMIC DNA]</scope>
    <source>
        <strain evidence="3 4">DSM 22130</strain>
    </source>
</reference>
<keyword evidence="4" id="KW-1185">Reference proteome</keyword>
<evidence type="ECO:0000313" key="4">
    <source>
        <dbReference type="Proteomes" id="UP000291933"/>
    </source>
</evidence>
<dbReference type="RefSeq" id="WP_131172799.1">
    <property type="nucleotide sequence ID" value="NZ_FXTL01000017.1"/>
</dbReference>
<dbReference type="Pfam" id="PF13392">
    <property type="entry name" value="HNH_3"/>
    <property type="match status" value="1"/>
</dbReference>
<dbReference type="EMBL" id="SDMR01000017">
    <property type="protein sequence ID" value="TBT93162.1"/>
    <property type="molecule type" value="Genomic_DNA"/>
</dbReference>
<protein>
    <recommendedName>
        <fullName evidence="2">HNH nuclease domain-containing protein</fullName>
    </recommendedName>
</protein>
<feature type="region of interest" description="Disordered" evidence="1">
    <location>
        <begin position="217"/>
        <end position="254"/>
    </location>
</feature>
<comment type="caution">
    <text evidence="3">The sequence shown here is derived from an EMBL/GenBank/DDBJ whole genome shotgun (WGS) entry which is preliminary data.</text>
</comment>
<evidence type="ECO:0000313" key="3">
    <source>
        <dbReference type="EMBL" id="TBT93162.1"/>
    </source>
</evidence>
<organism evidence="3 4">
    <name type="scientific">Propioniciclava tarda</name>
    <dbReference type="NCBI Taxonomy" id="433330"/>
    <lineage>
        <taxon>Bacteria</taxon>
        <taxon>Bacillati</taxon>
        <taxon>Actinomycetota</taxon>
        <taxon>Actinomycetes</taxon>
        <taxon>Propionibacteriales</taxon>
        <taxon>Propionibacteriaceae</taxon>
        <taxon>Propioniciclava</taxon>
    </lineage>
</organism>
<dbReference type="AlphaFoldDB" id="A0A4Q9KJ34"/>
<dbReference type="Proteomes" id="UP000291933">
    <property type="component" value="Unassembled WGS sequence"/>
</dbReference>
<evidence type="ECO:0000256" key="1">
    <source>
        <dbReference type="SAM" id="MobiDB-lite"/>
    </source>
</evidence>
<dbReference type="Gene3D" id="3.90.75.20">
    <property type="match status" value="1"/>
</dbReference>
<dbReference type="OrthoDB" id="3357452at2"/>
<dbReference type="CDD" id="cd00085">
    <property type="entry name" value="HNHc"/>
    <property type="match status" value="1"/>
</dbReference>
<dbReference type="InterPro" id="IPR044925">
    <property type="entry name" value="His-Me_finger_sf"/>
</dbReference>
<proteinExistence type="predicted"/>
<dbReference type="SUPFAM" id="SSF54060">
    <property type="entry name" value="His-Me finger endonucleases"/>
    <property type="match status" value="1"/>
</dbReference>
<dbReference type="SMART" id="SM00507">
    <property type="entry name" value="HNHc"/>
    <property type="match status" value="1"/>
</dbReference>
<evidence type="ECO:0000259" key="2">
    <source>
        <dbReference type="SMART" id="SM00507"/>
    </source>
</evidence>
<gene>
    <name evidence="3" type="ORF">ET996_11980</name>
</gene>
<accession>A0A4Q9KJ34</accession>
<feature type="domain" description="HNH nuclease" evidence="2">
    <location>
        <begin position="86"/>
        <end position="141"/>
    </location>
</feature>
<sequence>MRRPTYSRDDLLAALLGARSLKDVLIALGLKVNAGQYRRVHGLLESEGIPMPEFPARYNTEAARRANLISDEDFFRSGVFRDGSKIRRRLLRLGWDHHCSVCGLAPEWNGRPLVLQVDHINGNRTDNMLENLRLVCPNCHAQSETFGRHNAHRYRYCELCGVRVTPRAQVCRQCSASRRRGTPSGRSKVAWPDPEQLRQRVATVGASAVARDLGVSETAVRRRGRRDDERAQTAVDGVAGGSTGPECDQPESFG</sequence>
<dbReference type="InterPro" id="IPR003615">
    <property type="entry name" value="HNH_nuc"/>
</dbReference>
<name>A0A4Q9KJ34_PROTD</name>